<evidence type="ECO:0000313" key="2">
    <source>
        <dbReference type="EMBL" id="TGY87943.1"/>
    </source>
</evidence>
<dbReference type="CDD" id="cd07423">
    <property type="entry name" value="MPP_Prp_like"/>
    <property type="match status" value="1"/>
</dbReference>
<dbReference type="InterPro" id="IPR027417">
    <property type="entry name" value="P-loop_NTPase"/>
</dbReference>
<gene>
    <name evidence="2" type="ORF">E5163_13615</name>
</gene>
<evidence type="ECO:0000313" key="3">
    <source>
        <dbReference type="Proteomes" id="UP000308054"/>
    </source>
</evidence>
<accession>A0A4S2GY11</accession>
<reference evidence="2 3" key="1">
    <citation type="journal article" date="2017" name="Int. J. Syst. Evol. Microbiol.">
        <title>Marinicauda algicola sp. nov., isolated from a marine red alga Rhodosorus marinus.</title>
        <authorList>
            <person name="Jeong S.E."/>
            <person name="Jeon S.H."/>
            <person name="Chun B.H."/>
            <person name="Kim D.W."/>
            <person name="Jeon C.O."/>
        </authorList>
    </citation>
    <scope>NUCLEOTIDE SEQUENCE [LARGE SCALE GENOMIC DNA]</scope>
    <source>
        <strain evidence="2 3">JCM 31718</strain>
    </source>
</reference>
<dbReference type="RefSeq" id="WP_135996905.1">
    <property type="nucleotide sequence ID" value="NZ_CP071057.1"/>
</dbReference>
<dbReference type="InterPro" id="IPR029052">
    <property type="entry name" value="Metallo-depent_PP-like"/>
</dbReference>
<keyword evidence="3" id="KW-1185">Reference proteome</keyword>
<dbReference type="PANTHER" id="PTHR42850:SF7">
    <property type="entry name" value="BIS(5'-NUCLEOSYL)-TETRAPHOSPHATASE PRPE [ASYMMETRICAL]"/>
    <property type="match status" value="1"/>
</dbReference>
<comment type="caution">
    <text evidence="2">The sequence shown here is derived from an EMBL/GenBank/DDBJ whole genome shotgun (WGS) entry which is preliminary data.</text>
</comment>
<feature type="domain" description="Calcineurin-like phosphoesterase" evidence="1">
    <location>
        <begin position="139"/>
        <end position="335"/>
    </location>
</feature>
<dbReference type="Proteomes" id="UP000308054">
    <property type="component" value="Unassembled WGS sequence"/>
</dbReference>
<dbReference type="SUPFAM" id="SSF56300">
    <property type="entry name" value="Metallo-dependent phosphatases"/>
    <property type="match status" value="1"/>
</dbReference>
<evidence type="ECO:0000259" key="1">
    <source>
        <dbReference type="Pfam" id="PF00149"/>
    </source>
</evidence>
<organism evidence="2 3">
    <name type="scientific">Marinicauda algicola</name>
    <dbReference type="NCBI Taxonomy" id="2029849"/>
    <lineage>
        <taxon>Bacteria</taxon>
        <taxon>Pseudomonadati</taxon>
        <taxon>Pseudomonadota</taxon>
        <taxon>Alphaproteobacteria</taxon>
        <taxon>Maricaulales</taxon>
        <taxon>Maricaulaceae</taxon>
        <taxon>Marinicauda</taxon>
    </lineage>
</organism>
<dbReference type="InterPro" id="IPR041780">
    <property type="entry name" value="MPP_PrpE-like"/>
</dbReference>
<name>A0A4S2GY11_9PROT</name>
<protein>
    <recommendedName>
        <fullName evidence="1">Calcineurin-like phosphoesterase domain-containing protein</fullName>
    </recommendedName>
</protein>
<dbReference type="GO" id="GO:0005737">
    <property type="term" value="C:cytoplasm"/>
    <property type="evidence" value="ECO:0007669"/>
    <property type="project" value="TreeGrafter"/>
</dbReference>
<dbReference type="Gene3D" id="3.60.21.10">
    <property type="match status" value="1"/>
</dbReference>
<dbReference type="OrthoDB" id="9807890at2"/>
<dbReference type="AlphaFoldDB" id="A0A4S2GY11"/>
<dbReference type="InterPro" id="IPR004843">
    <property type="entry name" value="Calcineurin-like_PHP"/>
</dbReference>
<dbReference type="EMBL" id="SRXW01000004">
    <property type="protein sequence ID" value="TGY87943.1"/>
    <property type="molecule type" value="Genomic_DNA"/>
</dbReference>
<proteinExistence type="predicted"/>
<sequence>MSGPAITLPDFALIVLVGDDGALRDRFARTHFDPAERAATEPGASGQEALAEARLEQRRLTLVENDRFDADGRHRWLQIARRWHAPCVAIVLEDGERLINKVERARFERIVDLARLDDPVAVTLAFEPLDEDRRTDTGPFDIVGDAHGCADELEALLVKLGHGVEWLEESAERRARITPADGRRIVLLGDLVDRGPKAPDCVRLAMAVVEAGGHVVMGNHDDKFRRWLEGRDVEVKAGLERTVEQARRESEAFREAAHDFLEGLPSHVWLDRGRLVAAHAGIRAGMIGRRSRAVKGYAMFGEPTGELDYRGLPIRADWAQSYSGAPAVVYGHTPVEDPEWVNNTVCIDTGCVFGGALTALRWPERELVSEPAHAVHYERPGKRAPT</sequence>
<dbReference type="Pfam" id="PF00149">
    <property type="entry name" value="Metallophos"/>
    <property type="match status" value="1"/>
</dbReference>
<dbReference type="InterPro" id="IPR050126">
    <property type="entry name" value="Ap4A_hydrolase"/>
</dbReference>
<dbReference type="PANTHER" id="PTHR42850">
    <property type="entry name" value="METALLOPHOSPHOESTERASE"/>
    <property type="match status" value="1"/>
</dbReference>
<dbReference type="Gene3D" id="3.40.50.300">
    <property type="entry name" value="P-loop containing nucleotide triphosphate hydrolases"/>
    <property type="match status" value="1"/>
</dbReference>
<dbReference type="GO" id="GO:0016791">
    <property type="term" value="F:phosphatase activity"/>
    <property type="evidence" value="ECO:0007669"/>
    <property type="project" value="TreeGrafter"/>
</dbReference>